<dbReference type="HOGENOM" id="CLU_1290727_0_0_1"/>
<dbReference type="Proteomes" id="UP000026960">
    <property type="component" value="Chromosome 3"/>
</dbReference>
<organism evidence="2">
    <name type="scientific">Oryza barthii</name>
    <dbReference type="NCBI Taxonomy" id="65489"/>
    <lineage>
        <taxon>Eukaryota</taxon>
        <taxon>Viridiplantae</taxon>
        <taxon>Streptophyta</taxon>
        <taxon>Embryophyta</taxon>
        <taxon>Tracheophyta</taxon>
        <taxon>Spermatophyta</taxon>
        <taxon>Magnoliopsida</taxon>
        <taxon>Liliopsida</taxon>
        <taxon>Poales</taxon>
        <taxon>Poaceae</taxon>
        <taxon>BOP clade</taxon>
        <taxon>Oryzoideae</taxon>
        <taxon>Oryzeae</taxon>
        <taxon>Oryzinae</taxon>
        <taxon>Oryza</taxon>
    </lineage>
</organism>
<evidence type="ECO:0000256" key="1">
    <source>
        <dbReference type="SAM" id="MobiDB-lite"/>
    </source>
</evidence>
<reference evidence="2" key="1">
    <citation type="journal article" date="2009" name="Rice">
        <title>De Novo Next Generation Sequencing of Plant Genomes.</title>
        <authorList>
            <person name="Rounsley S."/>
            <person name="Marri P.R."/>
            <person name="Yu Y."/>
            <person name="He R."/>
            <person name="Sisneros N."/>
            <person name="Goicoechea J.L."/>
            <person name="Lee S.J."/>
            <person name="Angelova A."/>
            <person name="Kudrna D."/>
            <person name="Luo M."/>
            <person name="Affourtit J."/>
            <person name="Desany B."/>
            <person name="Knight J."/>
            <person name="Niazi F."/>
            <person name="Egholm M."/>
            <person name="Wing R.A."/>
        </authorList>
    </citation>
    <scope>NUCLEOTIDE SEQUENCE [LARGE SCALE GENOMIC DNA]</scope>
    <source>
        <strain evidence="2">cv. IRGC 105608</strain>
    </source>
</reference>
<sequence length="214" mass="23312">MLVTGRSARRETDRALAPRTPLAHMLPVGPPTSFSLFPQKDVSTSIGVGEDGGRSPSSLHGSERFLGRFGENGEAKLLNRIRLEATGTAARTHGCALTTVWPRSRATVARSAFPEIGSKKREQRLRHARVNRERKKDGNDDDPLGGGDGIIPAAGKKMMARRARRSSPTLGGLQSEEGWVGKLESKGVKEKLPACHDVGTCRYFSLCSRWVPRD</sequence>
<accession>A0A0D3FKE5</accession>
<dbReference type="Gramene" id="OBART03G23130.1">
    <property type="protein sequence ID" value="OBART03G23130.1"/>
    <property type="gene ID" value="OBART03G23130"/>
</dbReference>
<keyword evidence="3" id="KW-1185">Reference proteome</keyword>
<dbReference type="AlphaFoldDB" id="A0A0D3FKE5"/>
<proteinExistence type="predicted"/>
<feature type="region of interest" description="Disordered" evidence="1">
    <location>
        <begin position="112"/>
        <end position="178"/>
    </location>
</feature>
<reference evidence="2" key="2">
    <citation type="submission" date="2015-03" db="UniProtKB">
        <authorList>
            <consortium name="EnsemblPlants"/>
        </authorList>
    </citation>
    <scope>IDENTIFICATION</scope>
</reference>
<dbReference type="PaxDb" id="65489-OBART03G23130.1"/>
<protein>
    <submittedName>
        <fullName evidence="2">Uncharacterized protein</fullName>
    </submittedName>
</protein>
<dbReference type="EnsemblPlants" id="OBART03G23130.1">
    <property type="protein sequence ID" value="OBART03G23130.1"/>
    <property type="gene ID" value="OBART03G23130"/>
</dbReference>
<name>A0A0D3FKE5_9ORYZ</name>
<evidence type="ECO:0000313" key="3">
    <source>
        <dbReference type="Proteomes" id="UP000026960"/>
    </source>
</evidence>
<evidence type="ECO:0000313" key="2">
    <source>
        <dbReference type="EnsemblPlants" id="OBART03G23130.1"/>
    </source>
</evidence>